<feature type="region of interest" description="Disordered" evidence="1">
    <location>
        <begin position="194"/>
        <end position="223"/>
    </location>
</feature>
<organism evidence="2 3">
    <name type="scientific">Humicola insolens</name>
    <name type="common">Soft-rot fungus</name>
    <dbReference type="NCBI Taxonomy" id="85995"/>
    <lineage>
        <taxon>Eukaryota</taxon>
        <taxon>Fungi</taxon>
        <taxon>Dikarya</taxon>
        <taxon>Ascomycota</taxon>
        <taxon>Pezizomycotina</taxon>
        <taxon>Sordariomycetes</taxon>
        <taxon>Sordariomycetidae</taxon>
        <taxon>Sordariales</taxon>
        <taxon>Chaetomiaceae</taxon>
        <taxon>Mycothermus</taxon>
    </lineage>
</organism>
<evidence type="ECO:0000256" key="1">
    <source>
        <dbReference type="SAM" id="MobiDB-lite"/>
    </source>
</evidence>
<feature type="region of interest" description="Disordered" evidence="1">
    <location>
        <begin position="1"/>
        <end position="113"/>
    </location>
</feature>
<comment type="caution">
    <text evidence="2">The sequence shown here is derived from an EMBL/GenBank/DDBJ whole genome shotgun (WGS) entry which is preliminary data.</text>
</comment>
<dbReference type="Proteomes" id="UP001583172">
    <property type="component" value="Unassembled WGS sequence"/>
</dbReference>
<name>A0ABR3V3B0_HUMIN</name>
<feature type="compositionally biased region" description="Low complexity" evidence="1">
    <location>
        <begin position="39"/>
        <end position="48"/>
    </location>
</feature>
<proteinExistence type="predicted"/>
<evidence type="ECO:0000313" key="3">
    <source>
        <dbReference type="Proteomes" id="UP001583172"/>
    </source>
</evidence>
<protein>
    <submittedName>
        <fullName evidence="2">Uncharacterized protein</fullName>
    </submittedName>
</protein>
<keyword evidence="3" id="KW-1185">Reference proteome</keyword>
<dbReference type="EMBL" id="JAZGSY010000447">
    <property type="protein sequence ID" value="KAL1836210.1"/>
    <property type="molecule type" value="Genomic_DNA"/>
</dbReference>
<reference evidence="2 3" key="1">
    <citation type="journal article" date="2024" name="Commun. Biol.">
        <title>Comparative genomic analysis of thermophilic fungi reveals convergent evolutionary adaptations and gene losses.</title>
        <authorList>
            <person name="Steindorff A.S."/>
            <person name="Aguilar-Pontes M.V."/>
            <person name="Robinson A.J."/>
            <person name="Andreopoulos B."/>
            <person name="LaButti K."/>
            <person name="Kuo A."/>
            <person name="Mondo S."/>
            <person name="Riley R."/>
            <person name="Otillar R."/>
            <person name="Haridas S."/>
            <person name="Lipzen A."/>
            <person name="Grimwood J."/>
            <person name="Schmutz J."/>
            <person name="Clum A."/>
            <person name="Reid I.D."/>
            <person name="Moisan M.C."/>
            <person name="Butler G."/>
            <person name="Nguyen T.T.M."/>
            <person name="Dewar K."/>
            <person name="Conant G."/>
            <person name="Drula E."/>
            <person name="Henrissat B."/>
            <person name="Hansel C."/>
            <person name="Singer S."/>
            <person name="Hutchinson M.I."/>
            <person name="de Vries R.P."/>
            <person name="Natvig D.O."/>
            <person name="Powell A.J."/>
            <person name="Tsang A."/>
            <person name="Grigoriev I.V."/>
        </authorList>
    </citation>
    <scope>NUCLEOTIDE SEQUENCE [LARGE SCALE GENOMIC DNA]</scope>
    <source>
        <strain evidence="2 3">CBS 620.91</strain>
    </source>
</reference>
<sequence length="257" mass="28023">MLCGIPRLRSHKSLADSNQDDMFRKRPSKISEPVDSSRRPSTSSIKSTMSIDWDPLRLHPSNTQGPAPPLPDPAMTEKLSKRFPTPLQSPSSATLHSMPPTPTSPSFSAPQLRQKVSTNTVIYDGFDFGFSRNHTPTPVLSRTATPTLHLAPAASVTSAYRAPSPAPSDASSECSLAFSGSSYDSSLIDEYADGQELVGLAPAPAPRPRPRPRPSAAGHKEDDAEYFLRRGAWKRRGIVFATPAEYELADEEETFEF</sequence>
<feature type="compositionally biased region" description="Polar residues" evidence="1">
    <location>
        <begin position="86"/>
        <end position="95"/>
    </location>
</feature>
<evidence type="ECO:0000313" key="2">
    <source>
        <dbReference type="EMBL" id="KAL1836210.1"/>
    </source>
</evidence>
<gene>
    <name evidence="2" type="ORF">VTJ49DRAFT_5450</name>
</gene>
<accession>A0ABR3V3B0</accession>